<evidence type="ECO:0000256" key="1">
    <source>
        <dbReference type="ARBA" id="ARBA00004434"/>
    </source>
</evidence>
<keyword evidence="10" id="KW-0507">mRNA processing</keyword>
<name>A0A8H3EQB4_9LECA</name>
<dbReference type="AlphaFoldDB" id="A0A8H3EQB4"/>
<evidence type="ECO:0000256" key="5">
    <source>
        <dbReference type="ARBA" id="ARBA00022792"/>
    </source>
</evidence>
<dbReference type="EMBL" id="CAJPDQ010000006">
    <property type="protein sequence ID" value="CAF9911441.1"/>
    <property type="molecule type" value="Genomic_DNA"/>
</dbReference>
<keyword evidence="5 10" id="KW-0999">Mitochondrion inner membrane</keyword>
<keyword evidence="10" id="KW-0694">RNA-binding</keyword>
<proteinExistence type="inferred from homology"/>
<keyword evidence="13" id="KW-1185">Reference proteome</keyword>
<evidence type="ECO:0000313" key="12">
    <source>
        <dbReference type="EMBL" id="CAF9911441.1"/>
    </source>
</evidence>
<keyword evidence="4" id="KW-0812">Transmembrane</keyword>
<reference evidence="12" key="1">
    <citation type="submission" date="2021-03" db="EMBL/GenBank/DDBJ databases">
        <authorList>
            <person name="Tagirdzhanova G."/>
        </authorList>
    </citation>
    <scope>NUCLEOTIDE SEQUENCE</scope>
</reference>
<comment type="caution">
    <text evidence="12">The sequence shown here is derived from an EMBL/GenBank/DDBJ whole genome shotgun (WGS) entry which is preliminary data.</text>
</comment>
<dbReference type="OrthoDB" id="10267654at2759"/>
<dbReference type="InterPro" id="IPR018850">
    <property type="entry name" value="Mt_escape_2_C"/>
</dbReference>
<evidence type="ECO:0000256" key="9">
    <source>
        <dbReference type="ARBA" id="ARBA00025276"/>
    </source>
</evidence>
<gene>
    <name evidence="12" type="ORF">GOMPHAMPRED_007407</name>
</gene>
<keyword evidence="7 10" id="KW-0496">Mitochondrion</keyword>
<comment type="similarity">
    <text evidence="2 10">Belongs to the YME2 family.</text>
</comment>
<comment type="subcellular location">
    <subcellularLocation>
        <location evidence="1 10">Mitochondrion inner membrane</location>
        <topology evidence="1 10">Single-pass membrane protein</topology>
    </subcellularLocation>
</comment>
<evidence type="ECO:0000256" key="7">
    <source>
        <dbReference type="ARBA" id="ARBA00023128"/>
    </source>
</evidence>
<sequence>MLSASVLRAQAGQSLLKSRYIRSLPSLAHIRSRRHVTTSTLEAGEDKTGHISCGPNQSILYLDNIYPIQFRWLLRLPFLQLERGINRALTSSAEHFGAKTGNRIDPIGIVRKAIPKDLPIHVTEIIPRLKDGGAFVKFNHDTNISASEIEGTLTTYLAENPVKPLLKSRVHAALVKGRPWLEDLYRFPSPRLRIEFFPTQPGGEAATLSQEDLFTLLRRYGKIADIESQPADSKVLPKYAVVTFRLARYAIMARNCMHGFILVEEAGGGKGGTLLKMTYESVVKAHYIRDWMANHPRILIPLLAALAGAIAVAIFDPIREQFIKLHIEHTFHLEDNRIFKILKGWLTQAGALLALRKQREDIALSAIWDDRQDQIDQIKTWLMETTNTFIVIQGPRGSGKRELVMDEALNTRHNTLVIDCKPIQEARGDSSTIAAAAAQVGYRPVFSWMNSVSSLIDLAAQGTIGVKSGFSETLDSQLEKIFATTAGALKKIALSGRRKDDKDKDMDDDQYLEAHPEYRPVVVIDNFLHKNNERSVIYDKLAQWAARCVTSNVAHIIFLTHDVSFSKALGKSLPDRIFHEISLGDCSPEVAKRYVIRHLDAGVQGDITEGQEKTATPSQHRDDLRELDGSIEILGGRLTDLEYLARRIKSGETPNKAVKEIIDQSASEILKMYIFDAVASRDWTPIQAWYLIKKLATTTPESHGIRYNEVTLASEFSGAKSSPDSVLQALEEAELISILSNNGRPSAIKPGRPVFAAAFKNLLNDKVLTARLDLITLNALIKDESDSITKQEDELQRLASLPGPPGEVTDRVKWLLAKIRTSQLKIQGWEKEQGTLKAILTKDY</sequence>
<dbReference type="InterPro" id="IPR027417">
    <property type="entry name" value="P-loop_NTPase"/>
</dbReference>
<keyword evidence="8" id="KW-0472">Membrane</keyword>
<evidence type="ECO:0000256" key="6">
    <source>
        <dbReference type="ARBA" id="ARBA00022989"/>
    </source>
</evidence>
<comment type="function">
    <text evidence="9 10">Plays a role in maintaining the mitochondrial genome and in controlling the mtDNA escape. Involved in the regulation of mtDNA nucleotide structure and number. May have a dispensable role in early maturation of pre-rRNA.</text>
</comment>
<dbReference type="SUPFAM" id="SSF52540">
    <property type="entry name" value="P-loop containing nucleoside triphosphate hydrolases"/>
    <property type="match status" value="1"/>
</dbReference>
<dbReference type="Proteomes" id="UP000664169">
    <property type="component" value="Unassembled WGS sequence"/>
</dbReference>
<dbReference type="PANTHER" id="PTHR32198">
    <property type="entry name" value="MITOCHONDRIAL ESCAPE PROTEIN 2"/>
    <property type="match status" value="1"/>
</dbReference>
<feature type="domain" description="Mitochondrial escape protein 2 C-terminal" evidence="11">
    <location>
        <begin position="371"/>
        <end position="801"/>
    </location>
</feature>
<organism evidence="12 13">
    <name type="scientific">Gomphillus americanus</name>
    <dbReference type="NCBI Taxonomy" id="1940652"/>
    <lineage>
        <taxon>Eukaryota</taxon>
        <taxon>Fungi</taxon>
        <taxon>Dikarya</taxon>
        <taxon>Ascomycota</taxon>
        <taxon>Pezizomycotina</taxon>
        <taxon>Lecanoromycetes</taxon>
        <taxon>OSLEUM clade</taxon>
        <taxon>Ostropomycetidae</taxon>
        <taxon>Ostropales</taxon>
        <taxon>Graphidaceae</taxon>
        <taxon>Gomphilloideae</taxon>
        <taxon>Gomphillus</taxon>
    </lineage>
</organism>
<evidence type="ECO:0000313" key="13">
    <source>
        <dbReference type="Proteomes" id="UP000664169"/>
    </source>
</evidence>
<dbReference type="GO" id="GO:0003723">
    <property type="term" value="F:RNA binding"/>
    <property type="evidence" value="ECO:0007669"/>
    <property type="project" value="UniProtKB-UniRule"/>
</dbReference>
<evidence type="ECO:0000256" key="3">
    <source>
        <dbReference type="ARBA" id="ARBA00020222"/>
    </source>
</evidence>
<dbReference type="GO" id="GO:0006397">
    <property type="term" value="P:mRNA processing"/>
    <property type="evidence" value="ECO:0007669"/>
    <property type="project" value="UniProtKB-UniRule"/>
</dbReference>
<keyword evidence="6" id="KW-1133">Transmembrane helix</keyword>
<dbReference type="Pfam" id="PF10443">
    <property type="entry name" value="RNA12"/>
    <property type="match status" value="1"/>
</dbReference>
<evidence type="ECO:0000256" key="8">
    <source>
        <dbReference type="ARBA" id="ARBA00023136"/>
    </source>
</evidence>
<dbReference type="PANTHER" id="PTHR32198:SF2">
    <property type="entry name" value="MITOCHONDRIAL ESCAPE PROTEIN 2"/>
    <property type="match status" value="1"/>
</dbReference>
<accession>A0A8H3EQB4</accession>
<protein>
    <recommendedName>
        <fullName evidence="3 10">Mitochondrial escape protein 2</fullName>
    </recommendedName>
</protein>
<evidence type="ECO:0000256" key="4">
    <source>
        <dbReference type="ARBA" id="ARBA00022692"/>
    </source>
</evidence>
<dbReference type="GO" id="GO:0005743">
    <property type="term" value="C:mitochondrial inner membrane"/>
    <property type="evidence" value="ECO:0007669"/>
    <property type="project" value="UniProtKB-SubCell"/>
</dbReference>
<evidence type="ECO:0000256" key="10">
    <source>
        <dbReference type="RuleBase" id="RU367108"/>
    </source>
</evidence>
<dbReference type="InterPro" id="IPR039627">
    <property type="entry name" value="Yme2_C"/>
</dbReference>
<evidence type="ECO:0000256" key="2">
    <source>
        <dbReference type="ARBA" id="ARBA00010320"/>
    </source>
</evidence>
<evidence type="ECO:0000259" key="11">
    <source>
        <dbReference type="Pfam" id="PF10443"/>
    </source>
</evidence>